<dbReference type="PROSITE" id="PS51294">
    <property type="entry name" value="HTH_MYB"/>
    <property type="match status" value="1"/>
</dbReference>
<evidence type="ECO:0000313" key="12">
    <source>
        <dbReference type="EMBL" id="KAL1196844.1"/>
    </source>
</evidence>
<name>A0ABD0ZZI8_CARAN</name>
<dbReference type="SMART" id="SM00448">
    <property type="entry name" value="REC"/>
    <property type="match status" value="1"/>
</dbReference>
<dbReference type="Proteomes" id="UP001558713">
    <property type="component" value="Unassembled WGS sequence"/>
</dbReference>
<feature type="modified residue" description="4-aspartylphosphate" evidence="8">
    <location>
        <position position="72"/>
    </location>
</feature>
<proteinExistence type="predicted"/>
<dbReference type="NCBIfam" id="TIGR01557">
    <property type="entry name" value="myb_SHAQKYF"/>
    <property type="match status" value="1"/>
</dbReference>
<evidence type="ECO:0000256" key="3">
    <source>
        <dbReference type="ARBA" id="ARBA00023012"/>
    </source>
</evidence>
<evidence type="ECO:0000259" key="10">
    <source>
        <dbReference type="PROSITE" id="PS50110"/>
    </source>
</evidence>
<dbReference type="InterPro" id="IPR009057">
    <property type="entry name" value="Homeodomain-like_sf"/>
</dbReference>
<feature type="domain" description="Response regulatory" evidence="10">
    <location>
        <begin position="13"/>
        <end position="135"/>
    </location>
</feature>
<keyword evidence="5" id="KW-0010">Activator</keyword>
<dbReference type="InterPro" id="IPR011006">
    <property type="entry name" value="CheY-like_superfamily"/>
</dbReference>
<dbReference type="FunFam" id="1.10.10.60:FF:000007">
    <property type="entry name" value="Two-component response regulator"/>
    <property type="match status" value="1"/>
</dbReference>
<keyword evidence="4" id="KW-0805">Transcription regulation</keyword>
<evidence type="ECO:0000256" key="9">
    <source>
        <dbReference type="SAM" id="MobiDB-lite"/>
    </source>
</evidence>
<reference evidence="12 13" key="1">
    <citation type="submission" date="2024-04" db="EMBL/GenBank/DDBJ databases">
        <title>Genome assembly C_amara_ONT_v2.</title>
        <authorList>
            <person name="Yant L."/>
            <person name="Moore C."/>
            <person name="Slenker M."/>
        </authorList>
    </citation>
    <scope>NUCLEOTIDE SEQUENCE [LARGE SCALE GENOMIC DNA]</scope>
    <source>
        <tissue evidence="12">Leaf</tissue>
    </source>
</reference>
<dbReference type="InterPro" id="IPR006447">
    <property type="entry name" value="Myb_dom_plants"/>
</dbReference>
<dbReference type="PANTHER" id="PTHR43874">
    <property type="entry name" value="TWO-COMPONENT RESPONSE REGULATOR"/>
    <property type="match status" value="1"/>
</dbReference>
<dbReference type="GO" id="GO:0005634">
    <property type="term" value="C:nucleus"/>
    <property type="evidence" value="ECO:0007669"/>
    <property type="project" value="UniProtKB-SubCell"/>
</dbReference>
<evidence type="ECO:0000256" key="7">
    <source>
        <dbReference type="ARBA" id="ARBA00023242"/>
    </source>
</evidence>
<keyword evidence="2 8" id="KW-0597">Phosphoprotein</keyword>
<protein>
    <submittedName>
        <fullName evidence="12">Two-component response regulator ARR21</fullName>
    </submittedName>
</protein>
<dbReference type="CDD" id="cd00156">
    <property type="entry name" value="REC"/>
    <property type="match status" value="1"/>
</dbReference>
<keyword evidence="13" id="KW-1185">Reference proteome</keyword>
<dbReference type="SUPFAM" id="SSF46689">
    <property type="entry name" value="Homeodomain-like"/>
    <property type="match status" value="1"/>
</dbReference>
<dbReference type="EMBL" id="JBANAX010000696">
    <property type="protein sequence ID" value="KAL1196844.1"/>
    <property type="molecule type" value="Genomic_DNA"/>
</dbReference>
<gene>
    <name evidence="12" type="ORF">V5N11_024653</name>
</gene>
<dbReference type="Pfam" id="PF00249">
    <property type="entry name" value="Myb_DNA-binding"/>
    <property type="match status" value="1"/>
</dbReference>
<dbReference type="InterPro" id="IPR045279">
    <property type="entry name" value="ARR-like"/>
</dbReference>
<evidence type="ECO:0000313" key="13">
    <source>
        <dbReference type="Proteomes" id="UP001558713"/>
    </source>
</evidence>
<dbReference type="GO" id="GO:0000160">
    <property type="term" value="P:phosphorelay signal transduction system"/>
    <property type="evidence" value="ECO:0007669"/>
    <property type="project" value="UniProtKB-KW"/>
</dbReference>
<evidence type="ECO:0000256" key="4">
    <source>
        <dbReference type="ARBA" id="ARBA00023015"/>
    </source>
</evidence>
<dbReference type="AlphaFoldDB" id="A0ABD0ZZI8"/>
<feature type="region of interest" description="Disordered" evidence="9">
    <location>
        <begin position="168"/>
        <end position="220"/>
    </location>
</feature>
<evidence type="ECO:0000256" key="5">
    <source>
        <dbReference type="ARBA" id="ARBA00023159"/>
    </source>
</evidence>
<dbReference type="InterPro" id="IPR001005">
    <property type="entry name" value="SANT/Myb"/>
</dbReference>
<dbReference type="Pfam" id="PF00072">
    <property type="entry name" value="Response_reg"/>
    <property type="match status" value="1"/>
</dbReference>
<organism evidence="12 13">
    <name type="scientific">Cardamine amara subsp. amara</name>
    <dbReference type="NCBI Taxonomy" id="228776"/>
    <lineage>
        <taxon>Eukaryota</taxon>
        <taxon>Viridiplantae</taxon>
        <taxon>Streptophyta</taxon>
        <taxon>Embryophyta</taxon>
        <taxon>Tracheophyta</taxon>
        <taxon>Spermatophyta</taxon>
        <taxon>Magnoliopsida</taxon>
        <taxon>eudicotyledons</taxon>
        <taxon>Gunneridae</taxon>
        <taxon>Pentapetalae</taxon>
        <taxon>rosids</taxon>
        <taxon>malvids</taxon>
        <taxon>Brassicales</taxon>
        <taxon>Brassicaceae</taxon>
        <taxon>Cardamineae</taxon>
        <taxon>Cardamine</taxon>
    </lineage>
</organism>
<dbReference type="SUPFAM" id="SSF52172">
    <property type="entry name" value="CheY-like"/>
    <property type="match status" value="1"/>
</dbReference>
<evidence type="ECO:0000256" key="8">
    <source>
        <dbReference type="PROSITE-ProRule" id="PRU00169"/>
    </source>
</evidence>
<comment type="subcellular location">
    <subcellularLocation>
        <location evidence="1">Nucleus</location>
    </subcellularLocation>
</comment>
<dbReference type="InterPro" id="IPR001789">
    <property type="entry name" value="Sig_transdc_resp-reg_receiver"/>
</dbReference>
<keyword evidence="6" id="KW-0804">Transcription</keyword>
<sequence length="629" mass="71062">MAFNNQSSVLRINVMVVDDDPVFLQIMSRRLEMSKYRDPSIMEITVIAARDSIEALSTLKVQRNNIDLIITDYYMPGMNGLQLKEKITQEFGNLPVIVMSSDTNKEQESLTCGAMCFIPKPIKATDLTKIYQFALTYKRNSKSILWTEDNNKDTNVSVPQQMQLLPEQANVQRTKKKCASDSRSVNSTTNDSCVSTDASRKNRKRKPTGDPSQPSKKRKVTWTDQLHDLFLQAIRHVGLDKAVPKKILAFMNVPYLTRENVASHLQKYRIFLKKVADQGLNLALPGTDSIFLHAHIREPYYNNYYTPSTSWYETSLNNRSFYSNPAGLGLGQSRLLSNIREPFRFNQMPYNYMNRSSTYEPHRIGSGSNLTLPIQSNLSFSNQPSLNEGRRSFFEPSMVANTIGQPSLNEGRRSFFEPSMMTNTIGQTSQVLGFEQHGPSAIGGNNINNNMMMSSYGSFTPNQPGPSHFSFGMQSFLNNENTPYNPQPHTNANLELLELENLNLYDDLGKTNELSCNISNFLFDHNKQQQGGADSTNFDLPANFPTEQNQIFPVQDDGNWTTVNMNQGHSNGETLNNLPPPETNSTIFNMNPINNQEQDVPDLTDGSFLNPQDLAFEDFVNSLLNNDMN</sequence>
<evidence type="ECO:0000256" key="6">
    <source>
        <dbReference type="ARBA" id="ARBA00023163"/>
    </source>
</evidence>
<dbReference type="PANTHER" id="PTHR43874:SF19">
    <property type="entry name" value="RESPONSE REGULATOR 23-RELATED"/>
    <property type="match status" value="1"/>
</dbReference>
<keyword evidence="7" id="KW-0539">Nucleus</keyword>
<accession>A0ABD0ZZI8</accession>
<dbReference type="InterPro" id="IPR017930">
    <property type="entry name" value="Myb_dom"/>
</dbReference>
<evidence type="ECO:0000256" key="1">
    <source>
        <dbReference type="ARBA" id="ARBA00004123"/>
    </source>
</evidence>
<feature type="domain" description="HTH myb-type" evidence="11">
    <location>
        <begin position="216"/>
        <end position="273"/>
    </location>
</feature>
<dbReference type="PROSITE" id="PS50110">
    <property type="entry name" value="RESPONSE_REGULATORY"/>
    <property type="match status" value="1"/>
</dbReference>
<dbReference type="Gene3D" id="3.40.50.2300">
    <property type="match status" value="1"/>
</dbReference>
<feature type="compositionally biased region" description="Polar residues" evidence="9">
    <location>
        <begin position="181"/>
        <end position="197"/>
    </location>
</feature>
<comment type="caution">
    <text evidence="12">The sequence shown here is derived from an EMBL/GenBank/DDBJ whole genome shotgun (WGS) entry which is preliminary data.</text>
</comment>
<keyword evidence="3" id="KW-0902">Two-component regulatory system</keyword>
<dbReference type="Gene3D" id="1.10.10.60">
    <property type="entry name" value="Homeodomain-like"/>
    <property type="match status" value="1"/>
</dbReference>
<evidence type="ECO:0000259" key="11">
    <source>
        <dbReference type="PROSITE" id="PS51294"/>
    </source>
</evidence>
<evidence type="ECO:0000256" key="2">
    <source>
        <dbReference type="ARBA" id="ARBA00022553"/>
    </source>
</evidence>